<gene>
    <name evidence="1" type="ORF">G2W53_009907</name>
</gene>
<dbReference type="AlphaFoldDB" id="A0A834X040"/>
<keyword evidence="2" id="KW-1185">Reference proteome</keyword>
<name>A0A834X040_9FABA</name>
<protein>
    <submittedName>
        <fullName evidence="1">Uncharacterized protein</fullName>
    </submittedName>
</protein>
<reference evidence="1" key="1">
    <citation type="submission" date="2020-09" db="EMBL/GenBank/DDBJ databases">
        <title>Genome-Enabled Discovery of Anthraquinone Biosynthesis in Senna tora.</title>
        <authorList>
            <person name="Kang S.-H."/>
            <person name="Pandey R.P."/>
            <person name="Lee C.-M."/>
            <person name="Sim J.-S."/>
            <person name="Jeong J.-T."/>
            <person name="Choi B.-S."/>
            <person name="Jung M."/>
            <person name="Ginzburg D."/>
            <person name="Zhao K."/>
            <person name="Won S.Y."/>
            <person name="Oh T.-J."/>
            <person name="Yu Y."/>
            <person name="Kim N.-H."/>
            <person name="Lee O.R."/>
            <person name="Lee T.-H."/>
            <person name="Bashyal P."/>
            <person name="Kim T.-S."/>
            <person name="Lee W.-H."/>
            <person name="Kawkins C."/>
            <person name="Kim C.-K."/>
            <person name="Kim J.S."/>
            <person name="Ahn B.O."/>
            <person name="Rhee S.Y."/>
            <person name="Sohng J.K."/>
        </authorList>
    </citation>
    <scope>NUCLEOTIDE SEQUENCE</scope>
    <source>
        <tissue evidence="1">Leaf</tissue>
    </source>
</reference>
<evidence type="ECO:0000313" key="1">
    <source>
        <dbReference type="EMBL" id="KAF7835048.1"/>
    </source>
</evidence>
<organism evidence="1 2">
    <name type="scientific">Senna tora</name>
    <dbReference type="NCBI Taxonomy" id="362788"/>
    <lineage>
        <taxon>Eukaryota</taxon>
        <taxon>Viridiplantae</taxon>
        <taxon>Streptophyta</taxon>
        <taxon>Embryophyta</taxon>
        <taxon>Tracheophyta</taxon>
        <taxon>Spermatophyta</taxon>
        <taxon>Magnoliopsida</taxon>
        <taxon>eudicotyledons</taxon>
        <taxon>Gunneridae</taxon>
        <taxon>Pentapetalae</taxon>
        <taxon>rosids</taxon>
        <taxon>fabids</taxon>
        <taxon>Fabales</taxon>
        <taxon>Fabaceae</taxon>
        <taxon>Caesalpinioideae</taxon>
        <taxon>Cassia clade</taxon>
        <taxon>Senna</taxon>
    </lineage>
</organism>
<sequence length="109" mass="12691">MACEERGSCLNIFRMTNRGRILGTFTNYEAKDLLRKNFNELQGKRLVAQMSETRRFPFVSANRSGFDAPIEVVMAWEERGSSLNIFWTTNRGQISETFTNYEAKQLLRK</sequence>
<dbReference type="Proteomes" id="UP000634136">
    <property type="component" value="Unassembled WGS sequence"/>
</dbReference>
<proteinExistence type="predicted"/>
<accession>A0A834X040</accession>
<evidence type="ECO:0000313" key="2">
    <source>
        <dbReference type="Proteomes" id="UP000634136"/>
    </source>
</evidence>
<comment type="caution">
    <text evidence="1">The sequence shown here is derived from an EMBL/GenBank/DDBJ whole genome shotgun (WGS) entry which is preliminary data.</text>
</comment>
<dbReference type="EMBL" id="JAAIUW010000004">
    <property type="protein sequence ID" value="KAF7835048.1"/>
    <property type="molecule type" value="Genomic_DNA"/>
</dbReference>